<keyword evidence="1" id="KW-0175">Coiled coil</keyword>
<gene>
    <name evidence="2" type="ORF">WUBG_18087</name>
</gene>
<dbReference type="Proteomes" id="UP000004810">
    <property type="component" value="Unassembled WGS sequence"/>
</dbReference>
<name>J9AAK0_WUCBA</name>
<feature type="non-terminal residue" evidence="2">
    <location>
        <position position="1"/>
    </location>
</feature>
<protein>
    <submittedName>
        <fullName evidence="2">Uncharacterized protein</fullName>
    </submittedName>
</protein>
<evidence type="ECO:0000313" key="2">
    <source>
        <dbReference type="EMBL" id="EJW71005.1"/>
    </source>
</evidence>
<dbReference type="EMBL" id="ADBV01019805">
    <property type="protein sequence ID" value="EJW71005.1"/>
    <property type="molecule type" value="Genomic_DNA"/>
</dbReference>
<proteinExistence type="predicted"/>
<evidence type="ECO:0000256" key="1">
    <source>
        <dbReference type="SAM" id="Coils"/>
    </source>
</evidence>
<feature type="coiled-coil region" evidence="1">
    <location>
        <begin position="4"/>
        <end position="94"/>
    </location>
</feature>
<evidence type="ECO:0000313" key="3">
    <source>
        <dbReference type="Proteomes" id="UP000004810"/>
    </source>
</evidence>
<accession>J9AAK0</accession>
<dbReference type="AlphaFoldDB" id="J9AAK0"/>
<organism evidence="2 3">
    <name type="scientific">Wuchereria bancrofti</name>
    <dbReference type="NCBI Taxonomy" id="6293"/>
    <lineage>
        <taxon>Eukaryota</taxon>
        <taxon>Metazoa</taxon>
        <taxon>Ecdysozoa</taxon>
        <taxon>Nematoda</taxon>
        <taxon>Chromadorea</taxon>
        <taxon>Rhabditida</taxon>
        <taxon>Spirurina</taxon>
        <taxon>Spiruromorpha</taxon>
        <taxon>Filarioidea</taxon>
        <taxon>Onchocercidae</taxon>
        <taxon>Wuchereria</taxon>
    </lineage>
</organism>
<reference evidence="3" key="1">
    <citation type="submission" date="2012-08" db="EMBL/GenBank/DDBJ databases">
        <title>The Genome Sequence of Wuchereria bancrofti.</title>
        <authorList>
            <person name="Nutman T.B."/>
            <person name="Fink D.L."/>
            <person name="Russ C."/>
            <person name="Young S."/>
            <person name="Zeng Q."/>
            <person name="Koehrsen M."/>
            <person name="Alvarado L."/>
            <person name="Berlin A."/>
            <person name="Chapman S.B."/>
            <person name="Chen Z."/>
            <person name="Freedman E."/>
            <person name="Gellesch M."/>
            <person name="Goldberg J."/>
            <person name="Griggs A."/>
            <person name="Gujja S."/>
            <person name="Heilman E.R."/>
            <person name="Heiman D."/>
            <person name="Hepburn T."/>
            <person name="Howarth C."/>
            <person name="Jen D."/>
            <person name="Larson L."/>
            <person name="Lewis B."/>
            <person name="Mehta T."/>
            <person name="Park D."/>
            <person name="Pearson M."/>
            <person name="Roberts A."/>
            <person name="Saif S."/>
            <person name="Shea T."/>
            <person name="Shenoy N."/>
            <person name="Sisk P."/>
            <person name="Stolte C."/>
            <person name="Sykes S."/>
            <person name="Walk T."/>
            <person name="White J."/>
            <person name="Yandava C."/>
            <person name="Haas B."/>
            <person name="Henn M.R."/>
            <person name="Nusbaum C."/>
            <person name="Birren B."/>
        </authorList>
    </citation>
    <scope>NUCLEOTIDE SEQUENCE [LARGE SCALE GENOMIC DNA]</scope>
    <source>
        <strain evidence="3">NA</strain>
    </source>
</reference>
<sequence length="94" mass="10628">EKEKKEAQKDLVTAEKELASLKSSFEKAKVSLETLREEIASLQKTVAEDEEELSVFLKETKRGVEEMTILEGNVAKAKEAAEEAKKECRSSRKR</sequence>
<comment type="caution">
    <text evidence="2">The sequence shown here is derived from an EMBL/GenBank/DDBJ whole genome shotgun (WGS) entry which is preliminary data.</text>
</comment>